<organism evidence="1 2">
    <name type="scientific">Triticum urartu</name>
    <name type="common">Red wild einkorn</name>
    <name type="synonym">Crithodium urartu</name>
    <dbReference type="NCBI Taxonomy" id="4572"/>
    <lineage>
        <taxon>Eukaryota</taxon>
        <taxon>Viridiplantae</taxon>
        <taxon>Streptophyta</taxon>
        <taxon>Embryophyta</taxon>
        <taxon>Tracheophyta</taxon>
        <taxon>Spermatophyta</taxon>
        <taxon>Magnoliopsida</taxon>
        <taxon>Liliopsida</taxon>
        <taxon>Poales</taxon>
        <taxon>Poaceae</taxon>
        <taxon>BOP clade</taxon>
        <taxon>Pooideae</taxon>
        <taxon>Triticodae</taxon>
        <taxon>Triticeae</taxon>
        <taxon>Triticinae</taxon>
        <taxon>Triticum</taxon>
    </lineage>
</organism>
<reference evidence="2" key="1">
    <citation type="journal article" date="2013" name="Nature">
        <title>Draft genome of the wheat A-genome progenitor Triticum urartu.</title>
        <authorList>
            <person name="Ling H.Q."/>
            <person name="Zhao S."/>
            <person name="Liu D."/>
            <person name="Wang J."/>
            <person name="Sun H."/>
            <person name="Zhang C."/>
            <person name="Fan H."/>
            <person name="Li D."/>
            <person name="Dong L."/>
            <person name="Tao Y."/>
            <person name="Gao C."/>
            <person name="Wu H."/>
            <person name="Li Y."/>
            <person name="Cui Y."/>
            <person name="Guo X."/>
            <person name="Zheng S."/>
            <person name="Wang B."/>
            <person name="Yu K."/>
            <person name="Liang Q."/>
            <person name="Yang W."/>
            <person name="Lou X."/>
            <person name="Chen J."/>
            <person name="Feng M."/>
            <person name="Jian J."/>
            <person name="Zhang X."/>
            <person name="Luo G."/>
            <person name="Jiang Y."/>
            <person name="Liu J."/>
            <person name="Wang Z."/>
            <person name="Sha Y."/>
            <person name="Zhang B."/>
            <person name="Wu H."/>
            <person name="Tang D."/>
            <person name="Shen Q."/>
            <person name="Xue P."/>
            <person name="Zou S."/>
            <person name="Wang X."/>
            <person name="Liu X."/>
            <person name="Wang F."/>
            <person name="Yang Y."/>
            <person name="An X."/>
            <person name="Dong Z."/>
            <person name="Zhang K."/>
            <person name="Zhang X."/>
            <person name="Luo M.C."/>
            <person name="Dvorak J."/>
            <person name="Tong Y."/>
            <person name="Wang J."/>
            <person name="Yang H."/>
            <person name="Li Z."/>
            <person name="Wang D."/>
            <person name="Zhang A."/>
            <person name="Wang J."/>
        </authorList>
    </citation>
    <scope>NUCLEOTIDE SEQUENCE</scope>
    <source>
        <strain evidence="2">cv. G1812</strain>
    </source>
</reference>
<proteinExistence type="predicted"/>
<sequence length="55" mass="6385">MRDRPSEISYRRHNAPASLLRSVLLLGLQRAWTTVWKKEMPSLTVVVFGVLLPFF</sequence>
<keyword evidence="2" id="KW-1185">Reference proteome</keyword>
<accession>A0A8R7U804</accession>
<reference evidence="1" key="3">
    <citation type="submission" date="2022-06" db="UniProtKB">
        <authorList>
            <consortium name="EnsemblPlants"/>
        </authorList>
    </citation>
    <scope>IDENTIFICATION</scope>
</reference>
<dbReference type="EnsemblPlants" id="TuG1812G0400002462.01.T01">
    <property type="protein sequence ID" value="TuG1812G0400002462.01.T01"/>
    <property type="gene ID" value="TuG1812G0400002462.01"/>
</dbReference>
<dbReference type="Gramene" id="TuG1812G0400002462.01.T01">
    <property type="protein sequence ID" value="TuG1812G0400002462.01.T01"/>
    <property type="gene ID" value="TuG1812G0400002462.01"/>
</dbReference>
<evidence type="ECO:0000313" key="2">
    <source>
        <dbReference type="Proteomes" id="UP000015106"/>
    </source>
</evidence>
<protein>
    <submittedName>
        <fullName evidence="1">Uncharacterized protein</fullName>
    </submittedName>
</protein>
<evidence type="ECO:0000313" key="1">
    <source>
        <dbReference type="EnsemblPlants" id="TuG1812G0400002462.01.T01"/>
    </source>
</evidence>
<name>A0A8R7U804_TRIUA</name>
<dbReference type="AlphaFoldDB" id="A0A8R7U804"/>
<reference evidence="1" key="2">
    <citation type="submission" date="2018-03" db="EMBL/GenBank/DDBJ databases">
        <title>The Triticum urartu genome reveals the dynamic nature of wheat genome evolution.</title>
        <authorList>
            <person name="Ling H."/>
            <person name="Ma B."/>
            <person name="Shi X."/>
            <person name="Liu H."/>
            <person name="Dong L."/>
            <person name="Sun H."/>
            <person name="Cao Y."/>
            <person name="Gao Q."/>
            <person name="Zheng S."/>
            <person name="Li Y."/>
            <person name="Yu Y."/>
            <person name="Du H."/>
            <person name="Qi M."/>
            <person name="Li Y."/>
            <person name="Yu H."/>
            <person name="Cui Y."/>
            <person name="Wang N."/>
            <person name="Chen C."/>
            <person name="Wu H."/>
            <person name="Zhao Y."/>
            <person name="Zhang J."/>
            <person name="Li Y."/>
            <person name="Zhou W."/>
            <person name="Zhang B."/>
            <person name="Hu W."/>
            <person name="Eijk M."/>
            <person name="Tang J."/>
            <person name="Witsenboer H."/>
            <person name="Zhao S."/>
            <person name="Li Z."/>
            <person name="Zhang A."/>
            <person name="Wang D."/>
            <person name="Liang C."/>
        </authorList>
    </citation>
    <scope>NUCLEOTIDE SEQUENCE [LARGE SCALE GENOMIC DNA]</scope>
    <source>
        <strain evidence="1">cv. G1812</strain>
    </source>
</reference>
<dbReference type="Proteomes" id="UP000015106">
    <property type="component" value="Chromosome 4"/>
</dbReference>